<evidence type="ECO:0000256" key="2">
    <source>
        <dbReference type="SAM" id="Phobius"/>
    </source>
</evidence>
<gene>
    <name evidence="3" type="ORF">GGX14DRAFT_384984</name>
</gene>
<feature type="region of interest" description="Disordered" evidence="1">
    <location>
        <begin position="166"/>
        <end position="190"/>
    </location>
</feature>
<dbReference type="AlphaFoldDB" id="A0AAD6YTE5"/>
<protein>
    <submittedName>
        <fullName evidence="3">Uncharacterized protein</fullName>
    </submittedName>
</protein>
<sequence length="413" mass="45848">MADVDSALPPLPTRFHCAAPGSRAHDTNALCAQCFAHDPCLRTTACCCSLPAASSRQPPAPIRCLPSITRIALPVTRACLFYITAASVLISYSITYASFACRRVHDNALPVWTATRASRHPASSVPSTEGARFLHDSLCFLPSVACIDESRRATLAVRTDELTTSASTEVHSQKDCETAAGTVNRDNRERERECAYDTQPHTPHLRHTPSWPCPRRTCPCRAASAPAAPRALALPAHHPHAHPLLCCWRRPHSSSTLRPRPRAALKFTHAKAGERMKKQALLCFFCRERKIAYGRPEDGSVDRRSKSTCTVTRPRAALAPEERRNHADMDMPRGVGRCGLRVDQSSTDILFSDPPGPPPPNFVPAQVHHIELERSTRKLYKNGFSIIPPLPKLRYNENPQIFPDLNLFWFNLK</sequence>
<dbReference type="Proteomes" id="UP001219525">
    <property type="component" value="Unassembled WGS sequence"/>
</dbReference>
<keyword evidence="2" id="KW-0812">Transmembrane</keyword>
<keyword evidence="2" id="KW-0472">Membrane</keyword>
<keyword evidence="2" id="KW-1133">Transmembrane helix</keyword>
<evidence type="ECO:0000313" key="4">
    <source>
        <dbReference type="Proteomes" id="UP001219525"/>
    </source>
</evidence>
<evidence type="ECO:0000256" key="1">
    <source>
        <dbReference type="SAM" id="MobiDB-lite"/>
    </source>
</evidence>
<evidence type="ECO:0000313" key="3">
    <source>
        <dbReference type="EMBL" id="KAJ7228545.1"/>
    </source>
</evidence>
<keyword evidence="4" id="KW-1185">Reference proteome</keyword>
<feature type="transmembrane region" description="Helical" evidence="2">
    <location>
        <begin position="79"/>
        <end position="99"/>
    </location>
</feature>
<name>A0AAD6YTE5_9AGAR</name>
<organism evidence="3 4">
    <name type="scientific">Mycena pura</name>
    <dbReference type="NCBI Taxonomy" id="153505"/>
    <lineage>
        <taxon>Eukaryota</taxon>
        <taxon>Fungi</taxon>
        <taxon>Dikarya</taxon>
        <taxon>Basidiomycota</taxon>
        <taxon>Agaricomycotina</taxon>
        <taxon>Agaricomycetes</taxon>
        <taxon>Agaricomycetidae</taxon>
        <taxon>Agaricales</taxon>
        <taxon>Marasmiineae</taxon>
        <taxon>Mycenaceae</taxon>
        <taxon>Mycena</taxon>
    </lineage>
</organism>
<accession>A0AAD6YTE5</accession>
<comment type="caution">
    <text evidence="3">The sequence shown here is derived from an EMBL/GenBank/DDBJ whole genome shotgun (WGS) entry which is preliminary data.</text>
</comment>
<dbReference type="EMBL" id="JARJCW010000002">
    <property type="protein sequence ID" value="KAJ7228545.1"/>
    <property type="molecule type" value="Genomic_DNA"/>
</dbReference>
<reference evidence="3" key="1">
    <citation type="submission" date="2023-03" db="EMBL/GenBank/DDBJ databases">
        <title>Massive genome expansion in bonnet fungi (Mycena s.s.) driven by repeated elements and novel gene families across ecological guilds.</title>
        <authorList>
            <consortium name="Lawrence Berkeley National Laboratory"/>
            <person name="Harder C.B."/>
            <person name="Miyauchi S."/>
            <person name="Viragh M."/>
            <person name="Kuo A."/>
            <person name="Thoen E."/>
            <person name="Andreopoulos B."/>
            <person name="Lu D."/>
            <person name="Skrede I."/>
            <person name="Drula E."/>
            <person name="Henrissat B."/>
            <person name="Morin E."/>
            <person name="Kohler A."/>
            <person name="Barry K."/>
            <person name="LaButti K."/>
            <person name="Morin E."/>
            <person name="Salamov A."/>
            <person name="Lipzen A."/>
            <person name="Mereny Z."/>
            <person name="Hegedus B."/>
            <person name="Baldrian P."/>
            <person name="Stursova M."/>
            <person name="Weitz H."/>
            <person name="Taylor A."/>
            <person name="Grigoriev I.V."/>
            <person name="Nagy L.G."/>
            <person name="Martin F."/>
            <person name="Kauserud H."/>
        </authorList>
    </citation>
    <scope>NUCLEOTIDE SEQUENCE</scope>
    <source>
        <strain evidence="3">9144</strain>
    </source>
</reference>
<proteinExistence type="predicted"/>